<dbReference type="PANTHER" id="PTHR34187">
    <property type="entry name" value="FGR18P"/>
    <property type="match status" value="1"/>
</dbReference>
<keyword evidence="3 6" id="KW-0812">Transmembrane</keyword>
<feature type="transmembrane region" description="Helical" evidence="6">
    <location>
        <begin position="105"/>
        <end position="124"/>
    </location>
</feature>
<dbReference type="PANTHER" id="PTHR34187:SF2">
    <property type="entry name" value="DUF202 DOMAIN-CONTAINING PROTEIN"/>
    <property type="match status" value="1"/>
</dbReference>
<keyword evidence="5 6" id="KW-0472">Membrane</keyword>
<keyword evidence="4 6" id="KW-1133">Transmembrane helix</keyword>
<dbReference type="EMBL" id="CP054698">
    <property type="protein sequence ID" value="QMS87034.1"/>
    <property type="molecule type" value="Genomic_DNA"/>
</dbReference>
<dbReference type="Proteomes" id="UP000514713">
    <property type="component" value="Chromosome"/>
</dbReference>
<gene>
    <name evidence="8" type="ORF">HUN01_05385</name>
</gene>
<dbReference type="InterPro" id="IPR003807">
    <property type="entry name" value="DUF202"/>
</dbReference>
<reference evidence="9" key="1">
    <citation type="submission" date="2020-06" db="EMBL/GenBank/DDBJ databases">
        <title>Nostoc edaphicum CCNP1411 genome.</title>
        <authorList>
            <person name="Fidor A."/>
            <person name="Grabski M."/>
            <person name="Gawor J."/>
            <person name="Gromadka R."/>
            <person name="Wegrzyn G."/>
            <person name="Mazur-Marzec H."/>
        </authorList>
    </citation>
    <scope>NUCLEOTIDE SEQUENCE [LARGE SCALE GENOMIC DNA]</scope>
    <source>
        <strain evidence="9">CCNP1411</strain>
    </source>
</reference>
<name>A0A7D7LAQ5_9NOSO</name>
<keyword evidence="9" id="KW-1185">Reference proteome</keyword>
<dbReference type="InterPro" id="IPR052053">
    <property type="entry name" value="IM_YidH-like"/>
</dbReference>
<evidence type="ECO:0000256" key="3">
    <source>
        <dbReference type="ARBA" id="ARBA00022692"/>
    </source>
</evidence>
<keyword evidence="2" id="KW-1003">Cell membrane</keyword>
<proteinExistence type="predicted"/>
<feature type="transmembrane region" description="Helical" evidence="6">
    <location>
        <begin position="20"/>
        <end position="47"/>
    </location>
</feature>
<feature type="transmembrane region" description="Helical" evidence="6">
    <location>
        <begin position="67"/>
        <end position="84"/>
    </location>
</feature>
<feature type="domain" description="DUF202" evidence="7">
    <location>
        <begin position="11"/>
        <end position="89"/>
    </location>
</feature>
<dbReference type="KEGG" id="ned:HUN01_05385"/>
<dbReference type="GO" id="GO:0005886">
    <property type="term" value="C:plasma membrane"/>
    <property type="evidence" value="ECO:0007669"/>
    <property type="project" value="UniProtKB-SubCell"/>
</dbReference>
<comment type="subcellular location">
    <subcellularLocation>
        <location evidence="1">Cell membrane</location>
        <topology evidence="1">Multi-pass membrane protein</topology>
    </subcellularLocation>
</comment>
<evidence type="ECO:0000256" key="2">
    <source>
        <dbReference type="ARBA" id="ARBA00022475"/>
    </source>
</evidence>
<evidence type="ECO:0000313" key="8">
    <source>
        <dbReference type="EMBL" id="QMS87034.1"/>
    </source>
</evidence>
<evidence type="ECO:0000256" key="5">
    <source>
        <dbReference type="ARBA" id="ARBA00023136"/>
    </source>
</evidence>
<sequence length="185" mass="21107">MDKIPKTDRQREHQANERTFLAWLRTSISLIGFGFAIARFGIFLRQLNITLTQQEPPVSPLSNSENLGLALVIFGILAVALAAWRYNQVFWQIERADYKPNRLMVWIMTGVVIILGLLSIPLLLRRDQVPSRSPVKTQPQSRRFAPNSKFKIQNSKLIIPINKFSCSVSFSVSVTKFILKITNHS</sequence>
<evidence type="ECO:0000256" key="1">
    <source>
        <dbReference type="ARBA" id="ARBA00004651"/>
    </source>
</evidence>
<organism evidence="8 9">
    <name type="scientific">Nostoc edaphicum CCNP1411</name>
    <dbReference type="NCBI Taxonomy" id="1472755"/>
    <lineage>
        <taxon>Bacteria</taxon>
        <taxon>Bacillati</taxon>
        <taxon>Cyanobacteriota</taxon>
        <taxon>Cyanophyceae</taxon>
        <taxon>Nostocales</taxon>
        <taxon>Nostocaceae</taxon>
        <taxon>Nostoc</taxon>
    </lineage>
</organism>
<evidence type="ECO:0000313" key="9">
    <source>
        <dbReference type="Proteomes" id="UP000514713"/>
    </source>
</evidence>
<dbReference type="Pfam" id="PF02656">
    <property type="entry name" value="DUF202"/>
    <property type="match status" value="1"/>
</dbReference>
<evidence type="ECO:0000259" key="7">
    <source>
        <dbReference type="Pfam" id="PF02656"/>
    </source>
</evidence>
<accession>A0A7D7LAQ5</accession>
<dbReference type="AlphaFoldDB" id="A0A7D7LAQ5"/>
<evidence type="ECO:0000256" key="4">
    <source>
        <dbReference type="ARBA" id="ARBA00022989"/>
    </source>
</evidence>
<evidence type="ECO:0000256" key="6">
    <source>
        <dbReference type="SAM" id="Phobius"/>
    </source>
</evidence>
<protein>
    <submittedName>
        <fullName evidence="8">DUF202 domain-containing protein</fullName>
    </submittedName>
</protein>